<gene>
    <name evidence="7" type="ORF">Ae201684_006845</name>
</gene>
<dbReference type="CDD" id="cd00143">
    <property type="entry name" value="PP2Cc"/>
    <property type="match status" value="1"/>
</dbReference>
<dbReference type="GO" id="GO:0046872">
    <property type="term" value="F:metal ion binding"/>
    <property type="evidence" value="ECO:0007669"/>
    <property type="project" value="UniProtKB-KW"/>
</dbReference>
<dbReference type="SMART" id="SM00332">
    <property type="entry name" value="PP2Cc"/>
    <property type="match status" value="1"/>
</dbReference>
<evidence type="ECO:0000256" key="4">
    <source>
        <dbReference type="ARBA" id="ARBA00022912"/>
    </source>
</evidence>
<organism evidence="7 8">
    <name type="scientific">Aphanomyces euteiches</name>
    <dbReference type="NCBI Taxonomy" id="100861"/>
    <lineage>
        <taxon>Eukaryota</taxon>
        <taxon>Sar</taxon>
        <taxon>Stramenopiles</taxon>
        <taxon>Oomycota</taxon>
        <taxon>Saprolegniomycetes</taxon>
        <taxon>Saprolegniales</taxon>
        <taxon>Verrucalvaceae</taxon>
        <taxon>Aphanomyces</taxon>
    </lineage>
</organism>
<dbReference type="PROSITE" id="PS01032">
    <property type="entry name" value="PPM_1"/>
    <property type="match status" value="1"/>
</dbReference>
<evidence type="ECO:0000313" key="8">
    <source>
        <dbReference type="Proteomes" id="UP000481153"/>
    </source>
</evidence>
<dbReference type="PROSITE" id="PS51746">
    <property type="entry name" value="PPM_2"/>
    <property type="match status" value="1"/>
</dbReference>
<keyword evidence="4 5" id="KW-0904">Protein phosphatase</keyword>
<dbReference type="InterPro" id="IPR036457">
    <property type="entry name" value="PPM-type-like_dom_sf"/>
</dbReference>
<evidence type="ECO:0000256" key="1">
    <source>
        <dbReference type="ARBA" id="ARBA00004170"/>
    </source>
</evidence>
<dbReference type="GO" id="GO:0004722">
    <property type="term" value="F:protein serine/threonine phosphatase activity"/>
    <property type="evidence" value="ECO:0007669"/>
    <property type="project" value="InterPro"/>
</dbReference>
<keyword evidence="2" id="KW-0479">Metal-binding</keyword>
<evidence type="ECO:0000313" key="7">
    <source>
        <dbReference type="EMBL" id="KAF0737035.1"/>
    </source>
</evidence>
<evidence type="ECO:0000256" key="2">
    <source>
        <dbReference type="ARBA" id="ARBA00022723"/>
    </source>
</evidence>
<dbReference type="Gene3D" id="3.60.40.10">
    <property type="entry name" value="PPM-type phosphatase domain"/>
    <property type="match status" value="1"/>
</dbReference>
<sequence>MLSLRHAGRRLPVLSRALSHQASRAVSATTSTSSHESTAFSPEWGWMGMAAIVSTLGAASAACKAQPEPAKEVEHDVVLDHEAKGVFSTPIAGIKSYSCASYKANLPIEDRFAVHADKHTVYAAIFDGHGGWQVAEYAQNHLIENAKAELAKESAQTVTKIESALEQAFLRTDFDLKEIVRGAFQLGFGQVNRVGACSMLAYVTDNLLVIANAGDERAVLGSFENDNLIAIPMSNDHNAKLPVEMARLAREHPGEDNIVVCKHPESCYVKGGLQPTRALGDFAFKDVDFNAPAAPTRRGGGRHIAPPYTPPYVLAKPEVQTHTVTGADKFLILGSDGVWDFLTNQEAVEIVHHYVSRGEAHLASRAVVELVLAKVAEVRGMDIEDLLEVAPGKPRRRLHDDTTVVVLVFS</sequence>
<dbReference type="Proteomes" id="UP000481153">
    <property type="component" value="Unassembled WGS sequence"/>
</dbReference>
<reference evidence="7 8" key="1">
    <citation type="submission" date="2019-07" db="EMBL/GenBank/DDBJ databases">
        <title>Genomics analysis of Aphanomyces spp. identifies a new class of oomycete effector associated with host adaptation.</title>
        <authorList>
            <person name="Gaulin E."/>
        </authorList>
    </citation>
    <scope>NUCLEOTIDE SEQUENCE [LARGE SCALE GENOMIC DNA]</scope>
    <source>
        <strain evidence="7 8">ATCC 201684</strain>
    </source>
</reference>
<dbReference type="PANTHER" id="PTHR47992">
    <property type="entry name" value="PROTEIN PHOSPHATASE"/>
    <property type="match status" value="1"/>
</dbReference>
<dbReference type="EMBL" id="VJMJ01000085">
    <property type="protein sequence ID" value="KAF0737035.1"/>
    <property type="molecule type" value="Genomic_DNA"/>
</dbReference>
<evidence type="ECO:0000256" key="5">
    <source>
        <dbReference type="RuleBase" id="RU003465"/>
    </source>
</evidence>
<protein>
    <recommendedName>
        <fullName evidence="6">PPM-type phosphatase domain-containing protein</fullName>
    </recommendedName>
</protein>
<name>A0A6G0XA89_9STRA</name>
<accession>A0A6G0XA89</accession>
<evidence type="ECO:0000259" key="6">
    <source>
        <dbReference type="PROSITE" id="PS51746"/>
    </source>
</evidence>
<dbReference type="InterPro" id="IPR015655">
    <property type="entry name" value="PP2C"/>
</dbReference>
<keyword evidence="3 5" id="KW-0378">Hydrolase</keyword>
<dbReference type="VEuPathDB" id="FungiDB:AeMF1_001892"/>
<comment type="caution">
    <text evidence="7">The sequence shown here is derived from an EMBL/GenBank/DDBJ whole genome shotgun (WGS) entry which is preliminary data.</text>
</comment>
<feature type="domain" description="PPM-type phosphatase" evidence="6">
    <location>
        <begin position="96"/>
        <end position="409"/>
    </location>
</feature>
<dbReference type="Pfam" id="PF00481">
    <property type="entry name" value="PP2C"/>
    <property type="match status" value="1"/>
</dbReference>
<proteinExistence type="inferred from homology"/>
<comment type="subcellular location">
    <subcellularLocation>
        <location evidence="1">Membrane</location>
        <topology evidence="1">Peripheral membrane protein</topology>
    </subcellularLocation>
</comment>
<dbReference type="InterPro" id="IPR001932">
    <property type="entry name" value="PPM-type_phosphatase-like_dom"/>
</dbReference>
<dbReference type="SUPFAM" id="SSF81606">
    <property type="entry name" value="PP2C-like"/>
    <property type="match status" value="1"/>
</dbReference>
<keyword evidence="8" id="KW-1185">Reference proteome</keyword>
<evidence type="ECO:0000256" key="3">
    <source>
        <dbReference type="ARBA" id="ARBA00022801"/>
    </source>
</evidence>
<comment type="similarity">
    <text evidence="5">Belongs to the PP2C family.</text>
</comment>
<dbReference type="GO" id="GO:0016020">
    <property type="term" value="C:membrane"/>
    <property type="evidence" value="ECO:0007669"/>
    <property type="project" value="UniProtKB-SubCell"/>
</dbReference>
<dbReference type="InterPro" id="IPR000222">
    <property type="entry name" value="PP2C_BS"/>
</dbReference>
<dbReference type="AlphaFoldDB" id="A0A6G0XA89"/>